<dbReference type="InterPro" id="IPR032774">
    <property type="entry name" value="WG_beta_rep"/>
</dbReference>
<dbReference type="AlphaFoldDB" id="A0A261TVC0"/>
<evidence type="ECO:0008006" key="3">
    <source>
        <dbReference type="Google" id="ProtNLM"/>
    </source>
</evidence>
<dbReference type="EMBL" id="NEVP01000004">
    <property type="protein sequence ID" value="OZI53609.1"/>
    <property type="molecule type" value="Genomic_DNA"/>
</dbReference>
<dbReference type="Pfam" id="PF14903">
    <property type="entry name" value="WG_beta_rep"/>
    <property type="match status" value="3"/>
</dbReference>
<organism evidence="1 2">
    <name type="scientific">Bordetella genomosp. 5</name>
    <dbReference type="NCBI Taxonomy" id="1395608"/>
    <lineage>
        <taxon>Bacteria</taxon>
        <taxon>Pseudomonadati</taxon>
        <taxon>Pseudomonadota</taxon>
        <taxon>Betaproteobacteria</taxon>
        <taxon>Burkholderiales</taxon>
        <taxon>Alcaligenaceae</taxon>
        <taxon>Bordetella</taxon>
    </lineage>
</organism>
<name>A0A261TVC0_9BORD</name>
<comment type="caution">
    <text evidence="1">The sequence shown here is derived from an EMBL/GenBank/DDBJ whole genome shotgun (WGS) entry which is preliminary data.</text>
</comment>
<evidence type="ECO:0000313" key="1">
    <source>
        <dbReference type="EMBL" id="OZI53609.1"/>
    </source>
</evidence>
<protein>
    <recommendedName>
        <fullName evidence="3">WG repeat-containing protein</fullName>
    </recommendedName>
</protein>
<dbReference type="PANTHER" id="PTHR37841:SF1">
    <property type="entry name" value="DUF3298 DOMAIN-CONTAINING PROTEIN"/>
    <property type="match status" value="1"/>
</dbReference>
<evidence type="ECO:0000313" key="2">
    <source>
        <dbReference type="Proteomes" id="UP000216913"/>
    </source>
</evidence>
<sequence>MRKGEGRSPRTGPLSDECVPAARAVGSVPRRSSPSRLHGLTTITGACTAKREPDHPAEPCQAAVETQDPTPVAFATPRKKMGNRAWLYLQSDSTEDTPPTEVASANGNLPTLWQVLLASGAEAVPVDAQDIMDEGGAAGVASDARAAYDRLGELAAFLSRHAGREDAPLCLQLDAAVRYLAGLIDEHDETEALRFSANLNELSWLHGDGAHAYAAHVNRTSNALWAALQRGMGADDVAGVCALLCVQDADDDAGWAWTFGFGGLSHPYFHEQEPVRSVSFEDFDAEDGQEEGEWLGGGRYTFCVDGRWGLRALDDDADAESEDECWRILMQPEWDAIWSGDATDKGVLWMRREGLIGLLHADDQRGRVLIEPRFDAVWDFSEDIASVESGGKVGLVAADGRVVMEPVLDEAWRCAQGLVIALVGDLMGYVGKDGQWAITPRFEDVGSFQPGGLAPAYENEAWGLIDRQGAWVVAPTWQEIFWEEELHAYVVQRDALNGVVDAAGRLVLDACHVGVSALDTETDLAEQWDRGVMRINVLTTDERRGVVDGAGKVLVPLVYADVGEVTWLPSRLPGVPEPAPSGQAARYVRVLAAAAGDDMAGSEGVYDCTQGREVLPCAYVLTFGLAWNDGYGWLVLQAPDDACAHSEDGLLVGLAHPDGTWLHAPVYAWIGAPASLQTAAGIYNGPPALVRRWNEGLPVAAVRGDTGEQVLLHPDGRETAA</sequence>
<reference evidence="1 2" key="1">
    <citation type="submission" date="2017-05" db="EMBL/GenBank/DDBJ databases">
        <title>Complete and WGS of Bordetella genogroups.</title>
        <authorList>
            <person name="Spilker T."/>
            <person name="LiPuma J."/>
        </authorList>
    </citation>
    <scope>NUCLEOTIDE SEQUENCE [LARGE SCALE GENOMIC DNA]</scope>
    <source>
        <strain evidence="1 2">AU10456</strain>
    </source>
</reference>
<dbReference type="PANTHER" id="PTHR37841">
    <property type="entry name" value="GLR2918 PROTEIN"/>
    <property type="match status" value="1"/>
</dbReference>
<gene>
    <name evidence="1" type="ORF">CAL25_06450</name>
</gene>
<keyword evidence="2" id="KW-1185">Reference proteome</keyword>
<dbReference type="Proteomes" id="UP000216913">
    <property type="component" value="Unassembled WGS sequence"/>
</dbReference>
<proteinExistence type="predicted"/>
<accession>A0A261TVC0</accession>